<dbReference type="InterPro" id="IPR036380">
    <property type="entry name" value="Isochorismatase-like_sf"/>
</dbReference>
<dbReference type="EMBL" id="CP019239">
    <property type="protein sequence ID" value="APW44935.1"/>
    <property type="molecule type" value="Genomic_DNA"/>
</dbReference>
<dbReference type="eggNOG" id="COG1335">
    <property type="taxonomic scope" value="Bacteria"/>
</dbReference>
<feature type="domain" description="Isochorismatase-like" evidence="2">
    <location>
        <begin position="6"/>
        <end position="145"/>
    </location>
</feature>
<dbReference type="Proteomes" id="UP000186110">
    <property type="component" value="Chromosome"/>
</dbReference>
<name>A0A1P8KG27_9BURK</name>
<evidence type="ECO:0000259" key="2">
    <source>
        <dbReference type="Pfam" id="PF00857"/>
    </source>
</evidence>
<evidence type="ECO:0000313" key="4">
    <source>
        <dbReference type="Proteomes" id="UP000186110"/>
    </source>
</evidence>
<dbReference type="CDD" id="cd01014">
    <property type="entry name" value="nicotinamidase_related"/>
    <property type="match status" value="1"/>
</dbReference>
<dbReference type="InterPro" id="IPR000868">
    <property type="entry name" value="Isochorismatase-like_dom"/>
</dbReference>
<dbReference type="GO" id="GO:0016787">
    <property type="term" value="F:hydrolase activity"/>
    <property type="evidence" value="ECO:0007669"/>
    <property type="project" value="UniProtKB-KW"/>
</dbReference>
<gene>
    <name evidence="3" type="ORF">RS694_16660</name>
</gene>
<evidence type="ECO:0000313" key="3">
    <source>
        <dbReference type="EMBL" id="APW44935.1"/>
    </source>
</evidence>
<dbReference type="RefSeq" id="WP_029708453.1">
    <property type="nucleotide sequence ID" value="NZ_CP019239.1"/>
</dbReference>
<sequence>MPHNFALLVIDMQRGLCEGPGAAFDIKPLTQRINQLAKKARDVKAPVLWVHHEEAEGALQHGSAGWQLAQGLEAGPRDILVRKTTPDSFLRTGLERLLKTHDVDALVICGLQTEYCVDTTTRRALALGLPVVLVSDGHSTNDKAHLPAAQIIAHHNVTLASISSFGPRAQLVAAADVDFGA</sequence>
<dbReference type="Gene3D" id="3.40.50.850">
    <property type="entry name" value="Isochorismatase-like"/>
    <property type="match status" value="1"/>
</dbReference>
<protein>
    <submittedName>
        <fullName evidence="3">Cysteine hydrolase</fullName>
    </submittedName>
</protein>
<dbReference type="Pfam" id="PF00857">
    <property type="entry name" value="Isochorismatase"/>
    <property type="match status" value="1"/>
</dbReference>
<dbReference type="STRING" id="1484693.RS694_16660"/>
<dbReference type="PANTHER" id="PTHR43540">
    <property type="entry name" value="PEROXYUREIDOACRYLATE/UREIDOACRYLATE AMIDOHYDROLASE-RELATED"/>
    <property type="match status" value="1"/>
</dbReference>
<dbReference type="InterPro" id="IPR050272">
    <property type="entry name" value="Isochorismatase-like_hydrls"/>
</dbReference>
<evidence type="ECO:0000256" key="1">
    <source>
        <dbReference type="ARBA" id="ARBA00022801"/>
    </source>
</evidence>
<reference evidence="3 4" key="1">
    <citation type="submission" date="2017-01" db="EMBL/GenBank/DDBJ databases">
        <authorList>
            <person name="Mah S.A."/>
            <person name="Swanson W.J."/>
            <person name="Moy G.W."/>
            <person name="Vacquier V.D."/>
        </authorList>
    </citation>
    <scope>NUCLEOTIDE SEQUENCE [LARGE SCALE GENOMIC DNA]</scope>
    <source>
        <strain evidence="3 4">DSM 22694</strain>
    </source>
</reference>
<accession>A0A1P8KG27</accession>
<dbReference type="SUPFAM" id="SSF52499">
    <property type="entry name" value="Isochorismatase-like hydrolases"/>
    <property type="match status" value="1"/>
</dbReference>
<dbReference type="AlphaFoldDB" id="A0A1P8KG27"/>
<dbReference type="PANTHER" id="PTHR43540:SF14">
    <property type="entry name" value="ISOCHORISMATASE"/>
    <property type="match status" value="1"/>
</dbReference>
<organism evidence="3 4">
    <name type="scientific">Rhodoferax saidenbachensis</name>
    <dbReference type="NCBI Taxonomy" id="1484693"/>
    <lineage>
        <taxon>Bacteria</taxon>
        <taxon>Pseudomonadati</taxon>
        <taxon>Pseudomonadota</taxon>
        <taxon>Betaproteobacteria</taxon>
        <taxon>Burkholderiales</taxon>
        <taxon>Comamonadaceae</taxon>
        <taxon>Rhodoferax</taxon>
    </lineage>
</organism>
<keyword evidence="4" id="KW-1185">Reference proteome</keyword>
<proteinExistence type="predicted"/>
<dbReference type="KEGG" id="rsb:RS694_16660"/>
<keyword evidence="1 3" id="KW-0378">Hydrolase</keyword>